<proteinExistence type="predicted"/>
<keyword evidence="1" id="KW-0808">Transferase</keyword>
<name>A0A9W6FS94_9BACT</name>
<comment type="caution">
    <text evidence="4">The sequence shown here is derived from an EMBL/GenBank/DDBJ whole genome shotgun (WGS) entry which is preliminary data.</text>
</comment>
<evidence type="ECO:0000256" key="1">
    <source>
        <dbReference type="ARBA" id="ARBA00022679"/>
    </source>
</evidence>
<keyword evidence="2" id="KW-0012">Acyltransferase</keyword>
<dbReference type="SUPFAM" id="SSF55729">
    <property type="entry name" value="Acyl-CoA N-acyltransferases (Nat)"/>
    <property type="match status" value="1"/>
</dbReference>
<reference evidence="4" key="1">
    <citation type="submission" date="2022-12" db="EMBL/GenBank/DDBJ databases">
        <title>Reference genome sequencing for broad-spectrum identification of bacterial and archaeal isolates by mass spectrometry.</title>
        <authorList>
            <person name="Sekiguchi Y."/>
            <person name="Tourlousse D.M."/>
        </authorList>
    </citation>
    <scope>NUCLEOTIDE SEQUENCE</scope>
    <source>
        <strain evidence="4">ASRB1</strain>
    </source>
</reference>
<protein>
    <recommendedName>
        <fullName evidence="3">N-acetyltransferase domain-containing protein</fullName>
    </recommendedName>
</protein>
<evidence type="ECO:0000256" key="2">
    <source>
        <dbReference type="ARBA" id="ARBA00023315"/>
    </source>
</evidence>
<dbReference type="Proteomes" id="UP001144372">
    <property type="component" value="Unassembled WGS sequence"/>
</dbReference>
<dbReference type="GO" id="GO:0016747">
    <property type="term" value="F:acyltransferase activity, transferring groups other than amino-acyl groups"/>
    <property type="evidence" value="ECO:0007669"/>
    <property type="project" value="InterPro"/>
</dbReference>
<dbReference type="EMBL" id="BSDR01000001">
    <property type="protein sequence ID" value="GLI33799.1"/>
    <property type="molecule type" value="Genomic_DNA"/>
</dbReference>
<keyword evidence="5" id="KW-1185">Reference proteome</keyword>
<dbReference type="Pfam" id="PF00583">
    <property type="entry name" value="Acetyltransf_1"/>
    <property type="match status" value="1"/>
</dbReference>
<evidence type="ECO:0000313" key="4">
    <source>
        <dbReference type="EMBL" id="GLI33799.1"/>
    </source>
</evidence>
<dbReference type="InterPro" id="IPR000182">
    <property type="entry name" value="GNAT_dom"/>
</dbReference>
<evidence type="ECO:0000313" key="5">
    <source>
        <dbReference type="Proteomes" id="UP001144372"/>
    </source>
</evidence>
<dbReference type="InterPro" id="IPR016181">
    <property type="entry name" value="Acyl_CoA_acyltransferase"/>
</dbReference>
<dbReference type="Gene3D" id="3.40.630.30">
    <property type="match status" value="1"/>
</dbReference>
<gene>
    <name evidence="4" type="ORF">DAMNIGENAA_12320</name>
</gene>
<accession>A0A9W6FS94</accession>
<dbReference type="PANTHER" id="PTHR43877">
    <property type="entry name" value="AMINOALKYLPHOSPHONATE N-ACETYLTRANSFERASE-RELATED-RELATED"/>
    <property type="match status" value="1"/>
</dbReference>
<dbReference type="AlphaFoldDB" id="A0A9W6FS94"/>
<organism evidence="4 5">
    <name type="scientific">Desulforhabdus amnigena</name>
    <dbReference type="NCBI Taxonomy" id="40218"/>
    <lineage>
        <taxon>Bacteria</taxon>
        <taxon>Pseudomonadati</taxon>
        <taxon>Thermodesulfobacteriota</taxon>
        <taxon>Syntrophobacteria</taxon>
        <taxon>Syntrophobacterales</taxon>
        <taxon>Syntrophobacteraceae</taxon>
        <taxon>Desulforhabdus</taxon>
    </lineage>
</organism>
<sequence>MIRVAKRKDVPAIRELMESEPGFWQGDWSDEILVKAIGTAAGLALVWEENAHILGFACAHDLGFRAYLSELIVAPTEKGRGIGKGLLKHIEMQLADRGVHILIADVWHDAVPFYRALGWEPPGVVLLRRKL</sequence>
<dbReference type="PROSITE" id="PS51186">
    <property type="entry name" value="GNAT"/>
    <property type="match status" value="1"/>
</dbReference>
<evidence type="ECO:0000259" key="3">
    <source>
        <dbReference type="PROSITE" id="PS51186"/>
    </source>
</evidence>
<dbReference type="RefSeq" id="WP_281792998.1">
    <property type="nucleotide sequence ID" value="NZ_BSDR01000001.1"/>
</dbReference>
<feature type="domain" description="N-acetyltransferase" evidence="3">
    <location>
        <begin position="1"/>
        <end position="131"/>
    </location>
</feature>
<dbReference type="InterPro" id="IPR050832">
    <property type="entry name" value="Bact_Acetyltransf"/>
</dbReference>
<dbReference type="CDD" id="cd04301">
    <property type="entry name" value="NAT_SF"/>
    <property type="match status" value="1"/>
</dbReference>